<organism evidence="5 6">
    <name type="scientific">Gonapodya prolifera (strain JEL478)</name>
    <name type="common">Monoblepharis prolifera</name>
    <dbReference type="NCBI Taxonomy" id="1344416"/>
    <lineage>
        <taxon>Eukaryota</taxon>
        <taxon>Fungi</taxon>
        <taxon>Fungi incertae sedis</taxon>
        <taxon>Chytridiomycota</taxon>
        <taxon>Chytridiomycota incertae sedis</taxon>
        <taxon>Monoblepharidomycetes</taxon>
        <taxon>Monoblepharidales</taxon>
        <taxon>Gonapodyaceae</taxon>
        <taxon>Gonapodya</taxon>
    </lineage>
</organism>
<dbReference type="AlphaFoldDB" id="A0A139AW86"/>
<dbReference type="STRING" id="1344416.A0A139AW86"/>
<dbReference type="OMA" id="HGFYKYM"/>
<dbReference type="Gene3D" id="3.40.50.300">
    <property type="entry name" value="P-loop containing nucleotide triphosphate hydrolases"/>
    <property type="match status" value="1"/>
</dbReference>
<keyword evidence="2 3" id="KW-0342">GTP-binding</keyword>
<feature type="binding site" evidence="3">
    <location>
        <begin position="24"/>
        <end position="31"/>
    </location>
    <ligand>
        <name>GTP</name>
        <dbReference type="ChEBI" id="CHEBI:37565"/>
    </ligand>
</feature>
<feature type="binding site" evidence="3">
    <location>
        <begin position="134"/>
        <end position="137"/>
    </location>
    <ligand>
        <name>GTP</name>
        <dbReference type="ChEBI" id="CHEBI:37565"/>
    </ligand>
</feature>
<keyword evidence="4" id="KW-0479">Metal-binding</keyword>
<sequence length="200" mass="22532">MYTLLSGLYKHVTQKEEFYILILGLDNAGKTTLLEKIKTLFTGTPGMPPEKIAPTVGLNIAKIPITSTARLNFWDLGGQREMRSLWPQYYDECHGIVFVIDSCDEERLDECRAAADSLLTSDLTLNVPLILLANKQDLPTALPPHELKERFVNRIAERMGARESGVMAVSAIEGTGVKDAIDWIWTRVQRNRSARPPMYR</sequence>
<dbReference type="PROSITE" id="PS51419">
    <property type="entry name" value="RAB"/>
    <property type="match status" value="1"/>
</dbReference>
<reference evidence="5 6" key="1">
    <citation type="journal article" date="2015" name="Genome Biol. Evol.">
        <title>Phylogenomic analyses indicate that early fungi evolved digesting cell walls of algal ancestors of land plants.</title>
        <authorList>
            <person name="Chang Y."/>
            <person name="Wang S."/>
            <person name="Sekimoto S."/>
            <person name="Aerts A.L."/>
            <person name="Choi C."/>
            <person name="Clum A."/>
            <person name="LaButti K.M."/>
            <person name="Lindquist E.A."/>
            <person name="Yee Ngan C."/>
            <person name="Ohm R.A."/>
            <person name="Salamov A.A."/>
            <person name="Grigoriev I.V."/>
            <person name="Spatafora J.W."/>
            <person name="Berbee M.L."/>
        </authorList>
    </citation>
    <scope>NUCLEOTIDE SEQUENCE [LARGE SCALE GENOMIC DNA]</scope>
    <source>
        <strain evidence="5 6">JEL478</strain>
    </source>
</reference>
<gene>
    <name evidence="5" type="ORF">M427DRAFT_51921</name>
</gene>
<dbReference type="GO" id="GO:0046872">
    <property type="term" value="F:metal ion binding"/>
    <property type="evidence" value="ECO:0007669"/>
    <property type="project" value="UniProtKB-KW"/>
</dbReference>
<dbReference type="PANTHER" id="PTHR45909">
    <property type="entry name" value="ADP-RIBOSYLATION FACTOR-RELATED PROTEIN 1"/>
    <property type="match status" value="1"/>
</dbReference>
<evidence type="ECO:0000256" key="3">
    <source>
        <dbReference type="PIRSR" id="PIRSR606689-1"/>
    </source>
</evidence>
<dbReference type="GO" id="GO:0003924">
    <property type="term" value="F:GTPase activity"/>
    <property type="evidence" value="ECO:0007669"/>
    <property type="project" value="InterPro"/>
</dbReference>
<feature type="binding site" evidence="3">
    <location>
        <position position="78"/>
    </location>
    <ligand>
        <name>GTP</name>
        <dbReference type="ChEBI" id="CHEBI:37565"/>
    </ligand>
</feature>
<accession>A0A139AW86</accession>
<keyword evidence="6" id="KW-1185">Reference proteome</keyword>
<dbReference type="InterPro" id="IPR006689">
    <property type="entry name" value="Small_GTPase_ARF/SAR"/>
</dbReference>
<dbReference type="OrthoDB" id="414781at2759"/>
<dbReference type="GO" id="GO:0006886">
    <property type="term" value="P:intracellular protein transport"/>
    <property type="evidence" value="ECO:0007669"/>
    <property type="project" value="TreeGrafter"/>
</dbReference>
<evidence type="ECO:0000256" key="2">
    <source>
        <dbReference type="ARBA" id="ARBA00023134"/>
    </source>
</evidence>
<evidence type="ECO:0000256" key="4">
    <source>
        <dbReference type="PIRSR" id="PIRSR606689-2"/>
    </source>
</evidence>
<dbReference type="SMART" id="SM00175">
    <property type="entry name" value="RAB"/>
    <property type="match status" value="1"/>
</dbReference>
<evidence type="ECO:0000313" key="6">
    <source>
        <dbReference type="Proteomes" id="UP000070544"/>
    </source>
</evidence>
<evidence type="ECO:0000313" key="5">
    <source>
        <dbReference type="EMBL" id="KXS20969.1"/>
    </source>
</evidence>
<protein>
    <submittedName>
        <fullName evidence="5">ARF/SAR superfamily</fullName>
    </submittedName>
</protein>
<dbReference type="GO" id="GO:0043001">
    <property type="term" value="P:Golgi to plasma membrane protein transport"/>
    <property type="evidence" value="ECO:0007669"/>
    <property type="project" value="TreeGrafter"/>
</dbReference>
<proteinExistence type="predicted"/>
<dbReference type="InterPro" id="IPR024156">
    <property type="entry name" value="Small_GTPase_ARF"/>
</dbReference>
<dbReference type="PROSITE" id="PS51417">
    <property type="entry name" value="ARF"/>
    <property type="match status" value="1"/>
</dbReference>
<dbReference type="PANTHER" id="PTHR45909:SF1">
    <property type="entry name" value="ADP-RIBOSYLATION FACTOR-RELATED PROTEIN 1"/>
    <property type="match status" value="1"/>
</dbReference>
<dbReference type="InterPro" id="IPR027417">
    <property type="entry name" value="P-loop_NTPase"/>
</dbReference>
<dbReference type="GO" id="GO:0005794">
    <property type="term" value="C:Golgi apparatus"/>
    <property type="evidence" value="ECO:0007669"/>
    <property type="project" value="TreeGrafter"/>
</dbReference>
<keyword evidence="1 3" id="KW-0547">Nucleotide-binding</keyword>
<dbReference type="PRINTS" id="PR00449">
    <property type="entry name" value="RASTRNSFRMNG"/>
</dbReference>
<feature type="binding site" evidence="4">
    <location>
        <position position="31"/>
    </location>
    <ligand>
        <name>Mg(2+)</name>
        <dbReference type="ChEBI" id="CHEBI:18420"/>
    </ligand>
</feature>
<dbReference type="NCBIfam" id="TIGR00231">
    <property type="entry name" value="small_GTP"/>
    <property type="match status" value="1"/>
</dbReference>
<dbReference type="SMART" id="SM00178">
    <property type="entry name" value="SAR"/>
    <property type="match status" value="1"/>
</dbReference>
<dbReference type="Pfam" id="PF00025">
    <property type="entry name" value="Arf"/>
    <property type="match status" value="1"/>
</dbReference>
<dbReference type="EMBL" id="KQ965734">
    <property type="protein sequence ID" value="KXS20969.1"/>
    <property type="molecule type" value="Genomic_DNA"/>
</dbReference>
<dbReference type="GO" id="GO:0034067">
    <property type="term" value="P:protein localization to Golgi apparatus"/>
    <property type="evidence" value="ECO:0007669"/>
    <property type="project" value="TreeGrafter"/>
</dbReference>
<name>A0A139AW86_GONPJ</name>
<dbReference type="Proteomes" id="UP000070544">
    <property type="component" value="Unassembled WGS sequence"/>
</dbReference>
<keyword evidence="4" id="KW-0460">Magnesium</keyword>
<dbReference type="InterPro" id="IPR005225">
    <property type="entry name" value="Small_GTP-bd"/>
</dbReference>
<dbReference type="SUPFAM" id="SSF52540">
    <property type="entry name" value="P-loop containing nucleoside triphosphate hydrolases"/>
    <property type="match status" value="1"/>
</dbReference>
<dbReference type="GO" id="GO:0005525">
    <property type="term" value="F:GTP binding"/>
    <property type="evidence" value="ECO:0007669"/>
    <property type="project" value="UniProtKB-KW"/>
</dbReference>
<feature type="binding site" evidence="4">
    <location>
        <position position="55"/>
    </location>
    <ligand>
        <name>Mg(2+)</name>
        <dbReference type="ChEBI" id="CHEBI:18420"/>
    </ligand>
</feature>
<dbReference type="SMART" id="SM00177">
    <property type="entry name" value="ARF"/>
    <property type="match status" value="1"/>
</dbReference>
<evidence type="ECO:0000256" key="1">
    <source>
        <dbReference type="ARBA" id="ARBA00022741"/>
    </source>
</evidence>